<organism evidence="1 2">
    <name type="scientific">Cuscuta campestris</name>
    <dbReference type="NCBI Taxonomy" id="132261"/>
    <lineage>
        <taxon>Eukaryota</taxon>
        <taxon>Viridiplantae</taxon>
        <taxon>Streptophyta</taxon>
        <taxon>Embryophyta</taxon>
        <taxon>Tracheophyta</taxon>
        <taxon>Spermatophyta</taxon>
        <taxon>Magnoliopsida</taxon>
        <taxon>eudicotyledons</taxon>
        <taxon>Gunneridae</taxon>
        <taxon>Pentapetalae</taxon>
        <taxon>asterids</taxon>
        <taxon>lamiids</taxon>
        <taxon>Solanales</taxon>
        <taxon>Convolvulaceae</taxon>
        <taxon>Cuscuteae</taxon>
        <taxon>Cuscuta</taxon>
        <taxon>Cuscuta subgen. Grammica</taxon>
        <taxon>Cuscuta sect. Cleistogrammica</taxon>
    </lineage>
</organism>
<reference evidence="1 2" key="1">
    <citation type="submission" date="2018-04" db="EMBL/GenBank/DDBJ databases">
        <authorList>
            <person name="Vogel A."/>
        </authorList>
    </citation>
    <scope>NUCLEOTIDE SEQUENCE [LARGE SCALE GENOMIC DNA]</scope>
</reference>
<name>A0A484LFC2_9ASTE</name>
<evidence type="ECO:0000313" key="2">
    <source>
        <dbReference type="Proteomes" id="UP000595140"/>
    </source>
</evidence>
<sequence length="76" mass="8905">MSVKAYAVRQPQGSSGVRCNKLQIYVVRFREKTYALRSENFLQSVHLILFRSSLLQHRRGGCCPLRPECTARFFWI</sequence>
<accession>A0A484LFC2</accession>
<dbReference type="Proteomes" id="UP000595140">
    <property type="component" value="Unassembled WGS sequence"/>
</dbReference>
<protein>
    <submittedName>
        <fullName evidence="1">Uncharacterized protein</fullName>
    </submittedName>
</protein>
<dbReference type="EMBL" id="OOIL02001371">
    <property type="protein sequence ID" value="VFQ74789.1"/>
    <property type="molecule type" value="Genomic_DNA"/>
</dbReference>
<evidence type="ECO:0000313" key="1">
    <source>
        <dbReference type="EMBL" id="VFQ74789.1"/>
    </source>
</evidence>
<gene>
    <name evidence="1" type="ORF">CCAM_LOCUS16565</name>
</gene>
<dbReference type="AlphaFoldDB" id="A0A484LFC2"/>
<proteinExistence type="predicted"/>
<keyword evidence="2" id="KW-1185">Reference proteome</keyword>